<evidence type="ECO:0000256" key="1">
    <source>
        <dbReference type="SAM" id="SignalP"/>
    </source>
</evidence>
<name>A0ABZ0B292_9BURK</name>
<feature type="domain" description="Ice-binding protein C-terminal" evidence="3">
    <location>
        <begin position="242"/>
        <end position="266"/>
    </location>
</feature>
<feature type="signal peptide" evidence="1">
    <location>
        <begin position="1"/>
        <end position="22"/>
    </location>
</feature>
<feature type="domain" description="NIDO" evidence="2">
    <location>
        <begin position="105"/>
        <end position="235"/>
    </location>
</feature>
<dbReference type="Proteomes" id="UP001302257">
    <property type="component" value="Chromosome"/>
</dbReference>
<evidence type="ECO:0000259" key="2">
    <source>
        <dbReference type="Pfam" id="PF06119"/>
    </source>
</evidence>
<evidence type="ECO:0000313" key="5">
    <source>
        <dbReference type="Proteomes" id="UP001302257"/>
    </source>
</evidence>
<evidence type="ECO:0000313" key="4">
    <source>
        <dbReference type="EMBL" id="WNO05936.1"/>
    </source>
</evidence>
<keyword evidence="1" id="KW-0732">Signal</keyword>
<evidence type="ECO:0000259" key="3">
    <source>
        <dbReference type="Pfam" id="PF07589"/>
    </source>
</evidence>
<feature type="chain" id="PRO_5047431417" evidence="1">
    <location>
        <begin position="23"/>
        <end position="272"/>
    </location>
</feature>
<proteinExistence type="predicted"/>
<protein>
    <submittedName>
        <fullName evidence="4">PEP-CTERM sorting domain-containing protein</fullName>
    </submittedName>
</protein>
<gene>
    <name evidence="4" type="ORF">RAN89_05775</name>
</gene>
<reference evidence="4 5" key="1">
    <citation type="submission" date="2023-08" db="EMBL/GenBank/DDBJ databases">
        <title>Rhodoferax potami sp. nov. and Rhodoferax mekongensis sp. nov., isolated from the Mekong River in Thailand.</title>
        <authorList>
            <person name="Kitikhun S."/>
            <person name="Charoenyingcharoen P."/>
            <person name="Siriarchawattana P."/>
            <person name="Likhitrattanapisal S."/>
            <person name="Nilsakha T."/>
            <person name="Chanpet A."/>
            <person name="Rattanawaree P."/>
            <person name="Ingsriswang S."/>
        </authorList>
    </citation>
    <scope>NUCLEOTIDE SEQUENCE [LARGE SCALE GENOMIC DNA]</scope>
    <source>
        <strain evidence="4 5">TBRC 17307</strain>
    </source>
</reference>
<dbReference type="InterPro" id="IPR003886">
    <property type="entry name" value="NIDO_dom"/>
</dbReference>
<organism evidence="4 5">
    <name type="scientific">Rhodoferax mekongensis</name>
    <dbReference type="NCBI Taxonomy" id="3068341"/>
    <lineage>
        <taxon>Bacteria</taxon>
        <taxon>Pseudomonadati</taxon>
        <taxon>Pseudomonadota</taxon>
        <taxon>Betaproteobacteria</taxon>
        <taxon>Burkholderiales</taxon>
        <taxon>Comamonadaceae</taxon>
        <taxon>Rhodoferax</taxon>
    </lineage>
</organism>
<accession>A0ABZ0B292</accession>
<dbReference type="NCBIfam" id="TIGR02595">
    <property type="entry name" value="PEP_CTERM"/>
    <property type="match status" value="1"/>
</dbReference>
<dbReference type="Pfam" id="PF07589">
    <property type="entry name" value="PEP-CTERM"/>
    <property type="match status" value="1"/>
</dbReference>
<dbReference type="RefSeq" id="WP_313868660.1">
    <property type="nucleotide sequence ID" value="NZ_CP132507.1"/>
</dbReference>
<dbReference type="InterPro" id="IPR013424">
    <property type="entry name" value="Ice-binding_C"/>
</dbReference>
<dbReference type="EMBL" id="CP132507">
    <property type="protein sequence ID" value="WNO05936.1"/>
    <property type="molecule type" value="Genomic_DNA"/>
</dbReference>
<sequence length="272" mass="28769">MFKNIAASTLLAMTFATAPAMAGAVHDANLYTGNTLAANDDLSTGRVDIGFNINFYGSNFSQLYVNNNGNVTFNAALSTFTPFSLLSTSTPMLAPFFADVDTRNINSGLTQYGRATVNGRQTFGVNWLNVGYYASQADKTNSFQLIVTDRSDTGAGNFDFQFNYDNISWETGSASRGVNGFGGASARAGWSNGSTNSFELAGSAVNGALLNSGANALISHQLNSNVNGQYNFSVRNGNVIPAVPEPETYAMLLAGLALMGTVAHRRKAKPQA</sequence>
<keyword evidence="5" id="KW-1185">Reference proteome</keyword>
<dbReference type="Pfam" id="PF06119">
    <property type="entry name" value="NIDO"/>
    <property type="match status" value="1"/>
</dbReference>